<dbReference type="Gene3D" id="2.20.70.10">
    <property type="match status" value="1"/>
</dbReference>
<name>W1PGG4_AMBTC</name>
<feature type="compositionally biased region" description="Basic and acidic residues" evidence="1">
    <location>
        <begin position="75"/>
        <end position="85"/>
    </location>
</feature>
<dbReference type="InterPro" id="IPR036020">
    <property type="entry name" value="WW_dom_sf"/>
</dbReference>
<dbReference type="HOGENOM" id="CLU_070197_2_0_1"/>
<dbReference type="OrthoDB" id="1930512at2759"/>
<evidence type="ECO:0000313" key="4">
    <source>
        <dbReference type="Proteomes" id="UP000017836"/>
    </source>
</evidence>
<sequence length="170" mass="19150">MTTPKMAMTSSLERSFQACSINHGHGATSSSASPPESQNLRHANLELNSEMSLPYQWEQCLDLKTGEVYFIDWNNGKKEKDDPRLVKNKTRLGYNSSDEESGNESEDSSSSSTYFYEDYLVDSDTNQDQILVVAGCKRCLMYFMLPKMAMECPKCRSLLLRFNGSGKALL</sequence>
<gene>
    <name evidence="3" type="ORF">AMTR_s00016p00119260</name>
</gene>
<proteinExistence type="predicted"/>
<dbReference type="InterPro" id="IPR051105">
    <property type="entry name" value="WWC/KIBRA_Hippo_Reg"/>
</dbReference>
<dbReference type="KEGG" id="atr:18434355"/>
<dbReference type="AlphaFoldDB" id="W1PGG4"/>
<protein>
    <recommendedName>
        <fullName evidence="2">GIR1-like zinc ribbon domain-containing protein</fullName>
    </recommendedName>
</protein>
<dbReference type="PANTHER" id="PTHR14791:SF29">
    <property type="entry name" value="PROTEIN KIBRA"/>
    <property type="match status" value="1"/>
</dbReference>
<dbReference type="STRING" id="13333.W1PGG4"/>
<feature type="region of interest" description="Disordered" evidence="1">
    <location>
        <begin position="75"/>
        <end position="111"/>
    </location>
</feature>
<feature type="domain" description="GIR1-like zinc ribbon" evidence="2">
    <location>
        <begin position="131"/>
        <end position="160"/>
    </location>
</feature>
<dbReference type="Pfam" id="PF24747">
    <property type="entry name" value="Zn-ribbon_GIR1"/>
    <property type="match status" value="1"/>
</dbReference>
<dbReference type="PANTHER" id="PTHR14791">
    <property type="entry name" value="BOMB/KIRA PROTEINS"/>
    <property type="match status" value="1"/>
</dbReference>
<feature type="compositionally biased region" description="Acidic residues" evidence="1">
    <location>
        <begin position="97"/>
        <end position="107"/>
    </location>
</feature>
<dbReference type="InterPro" id="IPR056440">
    <property type="entry name" value="Zn-ribbon_GIR1"/>
</dbReference>
<evidence type="ECO:0000313" key="3">
    <source>
        <dbReference type="EMBL" id="ERN06165.1"/>
    </source>
</evidence>
<dbReference type="OMA" id="TADVCPK"/>
<evidence type="ECO:0000256" key="1">
    <source>
        <dbReference type="SAM" id="MobiDB-lite"/>
    </source>
</evidence>
<dbReference type="eggNOG" id="ENOG502RXWN">
    <property type="taxonomic scope" value="Eukaryota"/>
</dbReference>
<dbReference type="Proteomes" id="UP000017836">
    <property type="component" value="Unassembled WGS sequence"/>
</dbReference>
<dbReference type="Gramene" id="ERN06165">
    <property type="protein sequence ID" value="ERN06165"/>
    <property type="gene ID" value="AMTR_s00016p00119260"/>
</dbReference>
<accession>W1PGG4</accession>
<organism evidence="3 4">
    <name type="scientific">Amborella trichopoda</name>
    <dbReference type="NCBI Taxonomy" id="13333"/>
    <lineage>
        <taxon>Eukaryota</taxon>
        <taxon>Viridiplantae</taxon>
        <taxon>Streptophyta</taxon>
        <taxon>Embryophyta</taxon>
        <taxon>Tracheophyta</taxon>
        <taxon>Spermatophyta</taxon>
        <taxon>Magnoliopsida</taxon>
        <taxon>Amborellales</taxon>
        <taxon>Amborellaceae</taxon>
        <taxon>Amborella</taxon>
    </lineage>
</organism>
<reference evidence="4" key="1">
    <citation type="journal article" date="2013" name="Science">
        <title>The Amborella genome and the evolution of flowering plants.</title>
        <authorList>
            <consortium name="Amborella Genome Project"/>
        </authorList>
    </citation>
    <scope>NUCLEOTIDE SEQUENCE [LARGE SCALE GENOMIC DNA]</scope>
</reference>
<keyword evidence="4" id="KW-1185">Reference proteome</keyword>
<dbReference type="SUPFAM" id="SSF51045">
    <property type="entry name" value="WW domain"/>
    <property type="match status" value="1"/>
</dbReference>
<evidence type="ECO:0000259" key="2">
    <source>
        <dbReference type="Pfam" id="PF24747"/>
    </source>
</evidence>
<dbReference type="EMBL" id="KI393908">
    <property type="protein sequence ID" value="ERN06165.1"/>
    <property type="molecule type" value="Genomic_DNA"/>
</dbReference>